<dbReference type="NCBIfam" id="TIGR03413">
    <property type="entry name" value="GSH_gloB"/>
    <property type="match status" value="1"/>
</dbReference>
<comment type="catalytic activity">
    <reaction evidence="1 7">
        <text>an S-(2-hydroxyacyl)glutathione + H2O = a 2-hydroxy carboxylate + glutathione + H(+)</text>
        <dbReference type="Rhea" id="RHEA:21864"/>
        <dbReference type="ChEBI" id="CHEBI:15377"/>
        <dbReference type="ChEBI" id="CHEBI:15378"/>
        <dbReference type="ChEBI" id="CHEBI:57925"/>
        <dbReference type="ChEBI" id="CHEBI:58896"/>
        <dbReference type="ChEBI" id="CHEBI:71261"/>
        <dbReference type="EC" id="3.1.2.6"/>
    </reaction>
</comment>
<reference evidence="9 10" key="1">
    <citation type="submission" date="2016-10" db="EMBL/GenBank/DDBJ databases">
        <title>Rhodobacter sp. LPB0142, isolated from sea water.</title>
        <authorList>
            <person name="Kim E."/>
            <person name="Yi H."/>
        </authorList>
    </citation>
    <scope>NUCLEOTIDE SEQUENCE [LARGE SCALE GENOMIC DNA]</scope>
    <source>
        <strain evidence="9 10">LPB0142</strain>
    </source>
</reference>
<gene>
    <name evidence="7" type="primary">gloB</name>
    <name evidence="9" type="ORF">LPB142_05165</name>
</gene>
<feature type="binding site" evidence="7">
    <location>
        <position position="58"/>
    </location>
    <ligand>
        <name>Zn(2+)</name>
        <dbReference type="ChEBI" id="CHEBI:29105"/>
        <label>1</label>
    </ligand>
</feature>
<feature type="binding site" evidence="7">
    <location>
        <position position="60"/>
    </location>
    <ligand>
        <name>Zn(2+)</name>
        <dbReference type="ChEBI" id="CHEBI:29105"/>
        <label>2</label>
    </ligand>
</feature>
<dbReference type="SUPFAM" id="SSF56281">
    <property type="entry name" value="Metallo-hydrolase/oxidoreductase"/>
    <property type="match status" value="1"/>
</dbReference>
<dbReference type="InterPro" id="IPR036866">
    <property type="entry name" value="RibonucZ/Hydroxyglut_hydro"/>
</dbReference>
<evidence type="ECO:0000256" key="7">
    <source>
        <dbReference type="HAMAP-Rule" id="MF_01374"/>
    </source>
</evidence>
<proteinExistence type="inferred from homology"/>
<accession>A0A1D9MAG3</accession>
<dbReference type="RefSeq" id="WP_071165719.1">
    <property type="nucleotide sequence ID" value="NZ_CP017781.1"/>
</dbReference>
<dbReference type="AlphaFoldDB" id="A0A1D9MAG3"/>
<feature type="binding site" evidence="7">
    <location>
        <position position="56"/>
    </location>
    <ligand>
        <name>Zn(2+)</name>
        <dbReference type="ChEBI" id="CHEBI:29105"/>
        <label>1</label>
    </ligand>
</feature>
<comment type="similarity">
    <text evidence="3 7">Belongs to the metallo-beta-lactamase superfamily. Glyoxalase II family.</text>
</comment>
<dbReference type="GO" id="GO:0004416">
    <property type="term" value="F:hydroxyacylglutathione hydrolase activity"/>
    <property type="evidence" value="ECO:0007669"/>
    <property type="project" value="UniProtKB-UniRule"/>
</dbReference>
<evidence type="ECO:0000313" key="10">
    <source>
        <dbReference type="Proteomes" id="UP000176562"/>
    </source>
</evidence>
<dbReference type="InterPro" id="IPR017782">
    <property type="entry name" value="Hydroxyacylglutathione_Hdrlase"/>
</dbReference>
<dbReference type="PANTHER" id="PTHR43705">
    <property type="entry name" value="HYDROXYACYLGLUTATHIONE HYDROLASE"/>
    <property type="match status" value="1"/>
</dbReference>
<dbReference type="Pfam" id="PF00753">
    <property type="entry name" value="Lactamase_B"/>
    <property type="match status" value="1"/>
</dbReference>
<name>A0A1D9MAG3_9RHOB</name>
<evidence type="ECO:0000256" key="2">
    <source>
        <dbReference type="ARBA" id="ARBA00004963"/>
    </source>
</evidence>
<dbReference type="CDD" id="cd07723">
    <property type="entry name" value="hydroxyacylglutathione_hydrolase_MBL-fold"/>
    <property type="match status" value="1"/>
</dbReference>
<feature type="binding site" evidence="7">
    <location>
        <position position="171"/>
    </location>
    <ligand>
        <name>Zn(2+)</name>
        <dbReference type="ChEBI" id="CHEBI:29105"/>
        <label>2</label>
    </ligand>
</feature>
<dbReference type="InterPro" id="IPR001279">
    <property type="entry name" value="Metallo-B-lactamas"/>
</dbReference>
<dbReference type="UniPathway" id="UPA00619">
    <property type="reaction ID" value="UER00676"/>
</dbReference>
<dbReference type="STRING" id="1850250.LPB142_05165"/>
<dbReference type="GO" id="GO:0046872">
    <property type="term" value="F:metal ion binding"/>
    <property type="evidence" value="ECO:0007669"/>
    <property type="project" value="UniProtKB-KW"/>
</dbReference>
<comment type="pathway">
    <text evidence="2 7">Secondary metabolite metabolism; methylglyoxal degradation; (R)-lactate from methylglyoxal: step 2/2.</text>
</comment>
<feature type="binding site" evidence="7">
    <location>
        <position position="133"/>
    </location>
    <ligand>
        <name>Zn(2+)</name>
        <dbReference type="ChEBI" id="CHEBI:29105"/>
        <label>1</label>
    </ligand>
</feature>
<dbReference type="GO" id="GO:0019243">
    <property type="term" value="P:methylglyoxal catabolic process to D-lactate via S-lactoyl-glutathione"/>
    <property type="evidence" value="ECO:0007669"/>
    <property type="project" value="UniProtKB-UniRule"/>
</dbReference>
<feature type="domain" description="Metallo-beta-lactamase" evidence="8">
    <location>
        <begin position="13"/>
        <end position="171"/>
    </location>
</feature>
<keyword evidence="6 7" id="KW-0862">Zinc</keyword>
<dbReference type="EMBL" id="CP017781">
    <property type="protein sequence ID" value="AOZ68780.1"/>
    <property type="molecule type" value="Genomic_DNA"/>
</dbReference>
<comment type="cofactor">
    <cofactor evidence="7">
        <name>Zn(2+)</name>
        <dbReference type="ChEBI" id="CHEBI:29105"/>
    </cofactor>
    <text evidence="7">Binds 2 Zn(2+) ions per subunit.</text>
</comment>
<dbReference type="Gene3D" id="3.60.15.10">
    <property type="entry name" value="Ribonuclease Z/Hydroxyacylglutathione hydrolase-like"/>
    <property type="match status" value="1"/>
</dbReference>
<dbReference type="EC" id="3.1.2.6" evidence="7"/>
<dbReference type="InterPro" id="IPR035680">
    <property type="entry name" value="Clx_II_MBL"/>
</dbReference>
<dbReference type="Proteomes" id="UP000176562">
    <property type="component" value="Chromosome"/>
</dbReference>
<feature type="binding site" evidence="7">
    <location>
        <position position="61"/>
    </location>
    <ligand>
        <name>Zn(2+)</name>
        <dbReference type="ChEBI" id="CHEBI:29105"/>
        <label>2</label>
    </ligand>
</feature>
<dbReference type="PANTHER" id="PTHR43705:SF1">
    <property type="entry name" value="HYDROXYACYLGLUTATHIONE HYDROLASE GLOB"/>
    <property type="match status" value="1"/>
</dbReference>
<evidence type="ECO:0000256" key="6">
    <source>
        <dbReference type="ARBA" id="ARBA00022833"/>
    </source>
</evidence>
<dbReference type="InterPro" id="IPR032282">
    <property type="entry name" value="HAGH_C"/>
</dbReference>
<sequence>MTLELLILPCLTDNYAYLLRDGARGTVALIDAPEPAPVLEALAARGWGLDLIALTHHHGDHIAGVGEIVAATGAKVAGAAADAHRLPPLDIALRGGDRLEIAGAAAEVIEVPGHTIGHIAFHLPEAGLLFSGDSLMSWGCGRLFEGAPAQMLASLRRLAALPGETLVCSGHEYTEANGRFALALEPENADLLARMAVVRAARAAGQPTVPAPLSLEIATNPFLRYGAAELRAALGLAPGASDLACFTEARARKDRF</sequence>
<feature type="binding site" evidence="7">
    <location>
        <position position="114"/>
    </location>
    <ligand>
        <name>Zn(2+)</name>
        <dbReference type="ChEBI" id="CHEBI:29105"/>
        <label>1</label>
    </ligand>
</feature>
<evidence type="ECO:0000256" key="5">
    <source>
        <dbReference type="ARBA" id="ARBA00022801"/>
    </source>
</evidence>
<dbReference type="HAMAP" id="MF_01374">
    <property type="entry name" value="Glyoxalase_2"/>
    <property type="match status" value="1"/>
</dbReference>
<feature type="binding site" evidence="7">
    <location>
        <position position="133"/>
    </location>
    <ligand>
        <name>Zn(2+)</name>
        <dbReference type="ChEBI" id="CHEBI:29105"/>
        <label>2</label>
    </ligand>
</feature>
<dbReference type="KEGG" id="rhp:LPB142_05165"/>
<organism evidence="9 10">
    <name type="scientific">Rhodobacter xanthinilyticus</name>
    <dbReference type="NCBI Taxonomy" id="1850250"/>
    <lineage>
        <taxon>Bacteria</taxon>
        <taxon>Pseudomonadati</taxon>
        <taxon>Pseudomonadota</taxon>
        <taxon>Alphaproteobacteria</taxon>
        <taxon>Rhodobacterales</taxon>
        <taxon>Rhodobacter group</taxon>
        <taxon>Rhodobacter</taxon>
    </lineage>
</organism>
<evidence type="ECO:0000256" key="3">
    <source>
        <dbReference type="ARBA" id="ARBA00006759"/>
    </source>
</evidence>
<evidence type="ECO:0000259" key="8">
    <source>
        <dbReference type="SMART" id="SM00849"/>
    </source>
</evidence>
<protein>
    <recommendedName>
        <fullName evidence="7">Hydroxyacylglutathione hydrolase</fullName>
        <ecNumber evidence="7">3.1.2.6</ecNumber>
    </recommendedName>
    <alternativeName>
        <fullName evidence="7">Glyoxalase II</fullName>
        <shortName evidence="7">Glx II</shortName>
    </alternativeName>
</protein>
<keyword evidence="5 7" id="KW-0378">Hydrolase</keyword>
<evidence type="ECO:0000256" key="4">
    <source>
        <dbReference type="ARBA" id="ARBA00022723"/>
    </source>
</evidence>
<keyword evidence="4 7" id="KW-0479">Metal-binding</keyword>
<comment type="function">
    <text evidence="7">Thiolesterase that catalyzes the hydrolysis of S-D-lactoyl-glutathione to form glutathione and D-lactic acid.</text>
</comment>
<evidence type="ECO:0000256" key="1">
    <source>
        <dbReference type="ARBA" id="ARBA00001623"/>
    </source>
</evidence>
<dbReference type="PIRSF" id="PIRSF005457">
    <property type="entry name" value="Glx"/>
    <property type="match status" value="1"/>
</dbReference>
<comment type="subunit">
    <text evidence="7">Monomer.</text>
</comment>
<dbReference type="InterPro" id="IPR050110">
    <property type="entry name" value="Glyoxalase_II_hydrolase"/>
</dbReference>
<dbReference type="SMART" id="SM00849">
    <property type="entry name" value="Lactamase_B"/>
    <property type="match status" value="1"/>
</dbReference>
<keyword evidence="10" id="KW-1185">Reference proteome</keyword>
<dbReference type="Pfam" id="PF16123">
    <property type="entry name" value="HAGH_C"/>
    <property type="match status" value="1"/>
</dbReference>
<evidence type="ECO:0000313" key="9">
    <source>
        <dbReference type="EMBL" id="AOZ68780.1"/>
    </source>
</evidence>